<protein>
    <submittedName>
        <fullName evidence="1">Uncharacterized protein</fullName>
    </submittedName>
</protein>
<dbReference type="Proteomes" id="UP000248329">
    <property type="component" value="Unassembled WGS sequence"/>
</dbReference>
<organism evidence="1 2">
    <name type="scientific">Candidatus Methanogaster sp</name>
    <dbReference type="NCBI Taxonomy" id="3386292"/>
    <lineage>
        <taxon>Archaea</taxon>
        <taxon>Methanobacteriati</taxon>
        <taxon>Methanobacteriota</taxon>
        <taxon>Stenosarchaea group</taxon>
        <taxon>Methanomicrobia</taxon>
        <taxon>Methanosarcinales</taxon>
        <taxon>ANME-2 cluster</taxon>
        <taxon>Candidatus Methanogasteraceae</taxon>
        <taxon>Candidatus Methanogaster</taxon>
    </lineage>
</organism>
<evidence type="ECO:0000313" key="2">
    <source>
        <dbReference type="Proteomes" id="UP000248329"/>
    </source>
</evidence>
<reference evidence="1" key="1">
    <citation type="submission" date="2018-01" db="EMBL/GenBank/DDBJ databases">
        <authorList>
            <person name="Krukenberg V."/>
        </authorList>
    </citation>
    <scope>NUCLEOTIDE SEQUENCE</scope>
    <source>
        <strain evidence="1">E20ANME2</strain>
    </source>
</reference>
<name>A0AC61L0F2_9EURY</name>
<sequence length="388" mass="44405">MKRSHIVLSILLLSLLVPLASADSGPRGTVQFNLIYETSEPVTLIDYRITGYEDEQCISEIDLRNFKQFECAQKECRARMFPGRYNRLILNFSDRDRQSEVFNVSNYGAEFDVRVTDSELIVEDVTPISVLIFYAMPDFALLFTLNILLELILSLIFIAVLNKPMKVIAAVIIANLISFPVLWQLLAFDDKFLLLFEALIVLCEGLFIYYFMKKVIPIYQSLTLSLILNICSFIFGMLLGLGPNWRIVPFFSILLAIIVLSILALTYLRKRYSARFIRVFTIAIMVLACAVAGLLVMDRIAGGPLLSAHKLSCEPEYYTNITAEELREFSQLANAIKRGKFVEMKNVEADRLLDYIIEGQSEQHTSSSPQKLYVRVKDEYYEVRTTWI</sequence>
<accession>A0AC61L0F2</accession>
<comment type="caution">
    <text evidence="1">The sequence shown here is derived from an EMBL/GenBank/DDBJ whole genome shotgun (WGS) entry which is preliminary data.</text>
</comment>
<dbReference type="EMBL" id="PQXF01000027">
    <property type="protein sequence ID" value="PXF59194.1"/>
    <property type="molecule type" value="Genomic_DNA"/>
</dbReference>
<proteinExistence type="predicted"/>
<gene>
    <name evidence="1" type="ORF">C4B59_11855</name>
</gene>
<evidence type="ECO:0000313" key="1">
    <source>
        <dbReference type="EMBL" id="PXF59194.1"/>
    </source>
</evidence>